<dbReference type="Proteomes" id="UP000789525">
    <property type="component" value="Unassembled WGS sequence"/>
</dbReference>
<organism evidence="1 2">
    <name type="scientific">Acaulospora colombiana</name>
    <dbReference type="NCBI Taxonomy" id="27376"/>
    <lineage>
        <taxon>Eukaryota</taxon>
        <taxon>Fungi</taxon>
        <taxon>Fungi incertae sedis</taxon>
        <taxon>Mucoromycota</taxon>
        <taxon>Glomeromycotina</taxon>
        <taxon>Glomeromycetes</taxon>
        <taxon>Diversisporales</taxon>
        <taxon>Acaulosporaceae</taxon>
        <taxon>Acaulospora</taxon>
    </lineage>
</organism>
<gene>
    <name evidence="1" type="ORF">ACOLOM_LOCUS8400</name>
</gene>
<accession>A0ACA9NHV2</accession>
<sequence length="109" mass="12826">MYDQKSTEGINLFIALFIEFDPPYLETCYISGSTQLLLAKKVVVSDSTHHAYSTTQRRFIKLSGPHLFAISFESRRRMPRDETSETLKDSHVPFDQENETEYKLKRRYE</sequence>
<evidence type="ECO:0000313" key="2">
    <source>
        <dbReference type="Proteomes" id="UP000789525"/>
    </source>
</evidence>
<comment type="caution">
    <text evidence="1">The sequence shown here is derived from an EMBL/GenBank/DDBJ whole genome shotgun (WGS) entry which is preliminary data.</text>
</comment>
<evidence type="ECO:0000313" key="1">
    <source>
        <dbReference type="EMBL" id="CAG8655805.1"/>
    </source>
</evidence>
<proteinExistence type="predicted"/>
<reference evidence="1" key="1">
    <citation type="submission" date="2021-06" db="EMBL/GenBank/DDBJ databases">
        <authorList>
            <person name="Kallberg Y."/>
            <person name="Tangrot J."/>
            <person name="Rosling A."/>
        </authorList>
    </citation>
    <scope>NUCLEOTIDE SEQUENCE</scope>
    <source>
        <strain evidence="1">CL356</strain>
    </source>
</reference>
<dbReference type="EMBL" id="CAJVPT010021609">
    <property type="protein sequence ID" value="CAG8655805.1"/>
    <property type="molecule type" value="Genomic_DNA"/>
</dbReference>
<keyword evidence="2" id="KW-1185">Reference proteome</keyword>
<name>A0ACA9NHV2_9GLOM</name>
<protein>
    <submittedName>
        <fullName evidence="1">3355_t:CDS:1</fullName>
    </submittedName>
</protein>